<sequence>MSNLPSYYSLSKILNRVKTIIDDNIDGKYFWLKVEIININFHRSGHTYIELAENINGKTVAKCKAIIWSQNISQIREVLGQDFSNILKKGNEILCYTNIQFDTAHGLSLLITAINLEFAVGQIEKKRQETLDRLKKEGVIDLNKQIKVPLVISSIAVIASENTSGYEDFIKNIQNNHYNYKYNLEIFSSAVQGNGAELEILRKLKTINKQKYDCIVIIRGGGSKMDLDVFNSYEISKQISKMQSAVFSGIGHETDITVIDFAANQAFKTPTEVSNYIVNKSYDFEQKILSTYALIYEKQQNLLERKFGELVLHTEGITHASNVFTRLKRGTLHTLMNRLTARISNLINEENNTLLLSNQEQLQQSKRIIDNKERIVKKQLEMLGLLVDHVINTKKTALSNSLIQIASSSPKTILKKGFAIPRVNGNLYKGEPLEKDSIIKLEFQDAIIITKYIKQEN</sequence>
<evidence type="ECO:0000256" key="1">
    <source>
        <dbReference type="ARBA" id="ARBA00022490"/>
    </source>
</evidence>
<keyword evidence="1" id="KW-0963">Cytoplasm</keyword>
<dbReference type="InterPro" id="IPR020579">
    <property type="entry name" value="Exonuc_VII_lsu_C"/>
</dbReference>
<dbReference type="Proteomes" id="UP000003053">
    <property type="component" value="Unassembled WGS sequence"/>
</dbReference>
<dbReference type="PANTHER" id="PTHR30008">
    <property type="entry name" value="EXODEOXYRIBONUCLEASE 7 LARGE SUBUNIT"/>
    <property type="match status" value="1"/>
</dbReference>
<dbReference type="InterPro" id="IPR003753">
    <property type="entry name" value="Exonuc_VII_L"/>
</dbReference>
<dbReference type="Pfam" id="PF13742">
    <property type="entry name" value="tRNA_anti_2"/>
    <property type="match status" value="1"/>
</dbReference>
<proteinExistence type="inferred from homology"/>
<dbReference type="STRING" id="313594.PI23P_07820"/>
<keyword evidence="3 5" id="KW-0378">Hydrolase</keyword>
<dbReference type="OrthoDB" id="9802795at2"/>
<keyword evidence="4 5" id="KW-0269">Exonuclease</keyword>
<feature type="domain" description="OB-fold nucleic acid binding" evidence="7">
    <location>
        <begin position="8"/>
        <end position="114"/>
    </location>
</feature>
<evidence type="ECO:0000256" key="4">
    <source>
        <dbReference type="ARBA" id="ARBA00022839"/>
    </source>
</evidence>
<dbReference type="GO" id="GO:0008855">
    <property type="term" value="F:exodeoxyribonuclease VII activity"/>
    <property type="evidence" value="ECO:0007669"/>
    <property type="project" value="UniProtKB-UniRule"/>
</dbReference>
<evidence type="ECO:0000259" key="6">
    <source>
        <dbReference type="Pfam" id="PF02601"/>
    </source>
</evidence>
<dbReference type="GO" id="GO:0006308">
    <property type="term" value="P:DNA catabolic process"/>
    <property type="evidence" value="ECO:0007669"/>
    <property type="project" value="UniProtKB-UniRule"/>
</dbReference>
<accession>A4BZC3</accession>
<dbReference type="GO" id="GO:0003676">
    <property type="term" value="F:nucleic acid binding"/>
    <property type="evidence" value="ECO:0007669"/>
    <property type="project" value="InterPro"/>
</dbReference>
<comment type="subcellular location">
    <subcellularLocation>
        <location evidence="5">Cytoplasm</location>
    </subcellularLocation>
</comment>
<organism evidence="8 9">
    <name type="scientific">Polaribacter irgensii 23-P</name>
    <dbReference type="NCBI Taxonomy" id="313594"/>
    <lineage>
        <taxon>Bacteria</taxon>
        <taxon>Pseudomonadati</taxon>
        <taxon>Bacteroidota</taxon>
        <taxon>Flavobacteriia</taxon>
        <taxon>Flavobacteriales</taxon>
        <taxon>Flavobacteriaceae</taxon>
    </lineage>
</organism>
<dbReference type="NCBIfam" id="TIGR00237">
    <property type="entry name" value="xseA"/>
    <property type="match status" value="1"/>
</dbReference>
<comment type="similarity">
    <text evidence="5">Belongs to the XseA family.</text>
</comment>
<evidence type="ECO:0000256" key="5">
    <source>
        <dbReference type="RuleBase" id="RU004355"/>
    </source>
</evidence>
<evidence type="ECO:0000259" key="7">
    <source>
        <dbReference type="Pfam" id="PF13742"/>
    </source>
</evidence>
<gene>
    <name evidence="8" type="ORF">PI23P_07820</name>
</gene>
<dbReference type="EC" id="3.1.11.6" evidence="5"/>
<comment type="catalytic activity">
    <reaction evidence="5">
        <text>Exonucleolytic cleavage in either 5'- to 3'- or 3'- to 5'-direction to yield nucleoside 5'-phosphates.</text>
        <dbReference type="EC" id="3.1.11.6"/>
    </reaction>
</comment>
<dbReference type="GO" id="GO:0005737">
    <property type="term" value="C:cytoplasm"/>
    <property type="evidence" value="ECO:0007669"/>
    <property type="project" value="UniProtKB-SubCell"/>
</dbReference>
<evidence type="ECO:0000313" key="9">
    <source>
        <dbReference type="Proteomes" id="UP000003053"/>
    </source>
</evidence>
<evidence type="ECO:0000256" key="2">
    <source>
        <dbReference type="ARBA" id="ARBA00022722"/>
    </source>
</evidence>
<feature type="domain" description="Exonuclease VII large subunit C-terminal" evidence="6">
    <location>
        <begin position="140"/>
        <end position="446"/>
    </location>
</feature>
<comment type="caution">
    <text evidence="8">The sequence shown here is derived from an EMBL/GenBank/DDBJ whole genome shotgun (WGS) entry which is preliminary data.</text>
</comment>
<dbReference type="EMBL" id="AAOG01000002">
    <property type="protein sequence ID" value="EAR12516.1"/>
    <property type="molecule type" value="Genomic_DNA"/>
</dbReference>
<dbReference type="PANTHER" id="PTHR30008:SF0">
    <property type="entry name" value="EXODEOXYRIBONUCLEASE 7 LARGE SUBUNIT"/>
    <property type="match status" value="1"/>
</dbReference>
<reference evidence="8 9" key="1">
    <citation type="submission" date="2006-02" db="EMBL/GenBank/DDBJ databases">
        <authorList>
            <person name="Murray A."/>
            <person name="Staley J."/>
            <person name="Ferriera S."/>
            <person name="Johnson J."/>
            <person name="Kravitz S."/>
            <person name="Halpern A."/>
            <person name="Remington K."/>
            <person name="Beeson K."/>
            <person name="Tran B."/>
            <person name="Rogers Y.-H."/>
            <person name="Friedman R."/>
            <person name="Venter J.C."/>
        </authorList>
    </citation>
    <scope>NUCLEOTIDE SEQUENCE [LARGE SCALE GENOMIC DNA]</scope>
    <source>
        <strain evidence="8 9">23-P</strain>
    </source>
</reference>
<keyword evidence="2 5" id="KW-0540">Nuclease</keyword>
<keyword evidence="9" id="KW-1185">Reference proteome</keyword>
<evidence type="ECO:0000256" key="3">
    <source>
        <dbReference type="ARBA" id="ARBA00022801"/>
    </source>
</evidence>
<dbReference type="HOGENOM" id="CLU_023625_4_2_10"/>
<dbReference type="InterPro" id="IPR025824">
    <property type="entry name" value="OB-fold_nuc-bd_dom"/>
</dbReference>
<dbReference type="GO" id="GO:0009318">
    <property type="term" value="C:exodeoxyribonuclease VII complex"/>
    <property type="evidence" value="ECO:0007669"/>
    <property type="project" value="UniProtKB-UniRule"/>
</dbReference>
<evidence type="ECO:0000313" key="8">
    <source>
        <dbReference type="EMBL" id="EAR12516.1"/>
    </source>
</evidence>
<protein>
    <recommendedName>
        <fullName evidence="5">Exodeoxyribonuclease 7 large subunit</fullName>
        <ecNumber evidence="5">3.1.11.6</ecNumber>
    </recommendedName>
</protein>
<dbReference type="eggNOG" id="COG1570">
    <property type="taxonomic scope" value="Bacteria"/>
</dbReference>
<dbReference type="RefSeq" id="WP_004570184.1">
    <property type="nucleotide sequence ID" value="NZ_CH724148.1"/>
</dbReference>
<name>A4BZC3_9FLAO</name>
<dbReference type="AlphaFoldDB" id="A4BZC3"/>
<dbReference type="CDD" id="cd04489">
    <property type="entry name" value="ExoVII_LU_OBF"/>
    <property type="match status" value="1"/>
</dbReference>
<dbReference type="Pfam" id="PF02601">
    <property type="entry name" value="Exonuc_VII_L"/>
    <property type="match status" value="1"/>
</dbReference>